<feature type="domain" description="N-acetyltransferase" evidence="3">
    <location>
        <begin position="1"/>
        <end position="127"/>
    </location>
</feature>
<dbReference type="Proteomes" id="UP000070096">
    <property type="component" value="Unassembled WGS sequence"/>
</dbReference>
<dbReference type="GO" id="GO:0016747">
    <property type="term" value="F:acyltransferase activity, transferring groups other than amino-acyl groups"/>
    <property type="evidence" value="ECO:0007669"/>
    <property type="project" value="InterPro"/>
</dbReference>
<dbReference type="PANTHER" id="PTHR43420:SF52">
    <property type="entry name" value="N-ACETYLTRANSFERASE YODP"/>
    <property type="match status" value="1"/>
</dbReference>
<dbReference type="InterPro" id="IPR000182">
    <property type="entry name" value="GNAT_dom"/>
</dbReference>
<name>A0A139N4J2_STRGN</name>
<dbReference type="AlphaFoldDB" id="A0A139N4J2"/>
<evidence type="ECO:0000259" key="3">
    <source>
        <dbReference type="PROSITE" id="PS51186"/>
    </source>
</evidence>
<dbReference type="InterPro" id="IPR016181">
    <property type="entry name" value="Acyl_CoA_acyltransferase"/>
</dbReference>
<protein>
    <submittedName>
        <fullName evidence="4">Histone acetyltransferase HPA2</fullName>
    </submittedName>
</protein>
<reference evidence="4 5" key="1">
    <citation type="submission" date="2016-01" db="EMBL/GenBank/DDBJ databases">
        <title>Highly variable Streptococcus oralis are common among viridans streptococci isolated from primates.</title>
        <authorList>
            <person name="Denapaite D."/>
            <person name="Rieger M."/>
            <person name="Koendgen S."/>
            <person name="Brueckner R."/>
            <person name="Ochigava I."/>
            <person name="Kappeler P."/>
            <person name="Maetz-Rensing K."/>
            <person name="Leendertz F."/>
            <person name="Hakenbeck R."/>
        </authorList>
    </citation>
    <scope>NUCLEOTIDE SEQUENCE [LARGE SCALE GENOMIC DNA]</scope>
    <source>
        <strain evidence="4 5">DD07</strain>
    </source>
</reference>
<dbReference type="PROSITE" id="PS51186">
    <property type="entry name" value="GNAT"/>
    <property type="match status" value="1"/>
</dbReference>
<gene>
    <name evidence="4" type="ORF">SGODD07_01438</name>
</gene>
<dbReference type="Gene3D" id="3.40.630.30">
    <property type="match status" value="1"/>
</dbReference>
<evidence type="ECO:0000256" key="2">
    <source>
        <dbReference type="ARBA" id="ARBA00023315"/>
    </source>
</evidence>
<dbReference type="PATRIC" id="fig|1302.21.peg.1608"/>
<sequence>MEEFHDFIKRVFDDQYEVCFGSDMLEKLEPRDYFLTREEDGRLIALLHGQQVLENIHIKALVVDNAYQKKGLGASLLEELEEKATEEGVTSITLSTKSYQAKDFYLKQGYEIYASLTDVPQMGITKYYQISFY</sequence>
<keyword evidence="1 4" id="KW-0808">Transferase</keyword>
<dbReference type="SUPFAM" id="SSF55729">
    <property type="entry name" value="Acyl-CoA N-acyltransferases (Nat)"/>
    <property type="match status" value="1"/>
</dbReference>
<evidence type="ECO:0000256" key="1">
    <source>
        <dbReference type="ARBA" id="ARBA00022679"/>
    </source>
</evidence>
<proteinExistence type="predicted"/>
<evidence type="ECO:0000313" key="4">
    <source>
        <dbReference type="EMBL" id="KXT70843.1"/>
    </source>
</evidence>
<evidence type="ECO:0000313" key="5">
    <source>
        <dbReference type="Proteomes" id="UP000070096"/>
    </source>
</evidence>
<keyword evidence="2" id="KW-0012">Acyltransferase</keyword>
<organism evidence="4 5">
    <name type="scientific">Streptococcus gordonii</name>
    <dbReference type="NCBI Taxonomy" id="1302"/>
    <lineage>
        <taxon>Bacteria</taxon>
        <taxon>Bacillati</taxon>
        <taxon>Bacillota</taxon>
        <taxon>Bacilli</taxon>
        <taxon>Lactobacillales</taxon>
        <taxon>Streptococcaceae</taxon>
        <taxon>Streptococcus</taxon>
    </lineage>
</organism>
<dbReference type="InterPro" id="IPR050680">
    <property type="entry name" value="YpeA/RimI_acetyltransf"/>
</dbReference>
<dbReference type="Pfam" id="PF00583">
    <property type="entry name" value="Acetyltransf_1"/>
    <property type="match status" value="1"/>
</dbReference>
<dbReference type="EMBL" id="LQRC01000208">
    <property type="protein sequence ID" value="KXT70843.1"/>
    <property type="molecule type" value="Genomic_DNA"/>
</dbReference>
<comment type="caution">
    <text evidence="4">The sequence shown here is derived from an EMBL/GenBank/DDBJ whole genome shotgun (WGS) entry which is preliminary data.</text>
</comment>
<dbReference type="PANTHER" id="PTHR43420">
    <property type="entry name" value="ACETYLTRANSFERASE"/>
    <property type="match status" value="1"/>
</dbReference>
<accession>A0A139N4J2</accession>